<organism evidence="1 2">
    <name type="scientific">Citrobacter braakii</name>
    <dbReference type="NCBI Taxonomy" id="57706"/>
    <lineage>
        <taxon>Bacteria</taxon>
        <taxon>Pseudomonadati</taxon>
        <taxon>Pseudomonadota</taxon>
        <taxon>Gammaproteobacteria</taxon>
        <taxon>Enterobacterales</taxon>
        <taxon>Enterobacteriaceae</taxon>
        <taxon>Citrobacter</taxon>
        <taxon>Citrobacter freundii complex</taxon>
    </lineage>
</organism>
<protein>
    <submittedName>
        <fullName evidence="1">Uncharacterized protein</fullName>
    </submittedName>
</protein>
<sequence>MPDNNNDDSETTYCEMNISMEALNDLHCLLDTYSENLQEKLLLLAVATHSLMTTQDIEYFESRLPCGHRIQFINGEAQESLSSPENHTPYLH</sequence>
<evidence type="ECO:0000313" key="1">
    <source>
        <dbReference type="EMBL" id="OQM38968.1"/>
    </source>
</evidence>
<evidence type="ECO:0000313" key="2">
    <source>
        <dbReference type="Proteomes" id="UP000192573"/>
    </source>
</evidence>
<accession>A0A1V8NRC9</accession>
<reference evidence="1 2" key="1">
    <citation type="submission" date="2017-03" db="EMBL/GenBank/DDBJ databases">
        <authorList>
            <person name="Afonso C.L."/>
            <person name="Miller P.J."/>
            <person name="Scott M.A."/>
            <person name="Spackman E."/>
            <person name="Goraichik I."/>
            <person name="Dimitrov K.M."/>
            <person name="Suarez D.L."/>
            <person name="Swayne D.E."/>
        </authorList>
    </citation>
    <scope>NUCLEOTIDE SEQUENCE [LARGE SCALE GENOMIC DNA]</scope>
    <source>
        <strain evidence="1 2">ATCC 51113</strain>
    </source>
</reference>
<dbReference type="Proteomes" id="UP000192573">
    <property type="component" value="Unassembled WGS sequence"/>
</dbReference>
<dbReference type="RefSeq" id="WP_080861430.1">
    <property type="nucleotide sequence ID" value="NZ_CP077405.1"/>
</dbReference>
<name>A0A1V8NRC9_CITBR</name>
<gene>
    <name evidence="1" type="ORF">BZK42_27380</name>
</gene>
<dbReference type="AlphaFoldDB" id="A0A1V8NRC9"/>
<proteinExistence type="predicted"/>
<dbReference type="EMBL" id="NAEW01000046">
    <property type="protein sequence ID" value="OQM38968.1"/>
    <property type="molecule type" value="Genomic_DNA"/>
</dbReference>
<comment type="caution">
    <text evidence="1">The sequence shown here is derived from an EMBL/GenBank/DDBJ whole genome shotgun (WGS) entry which is preliminary data.</text>
</comment>